<name>Q6WHV4_BPKVM</name>
<dbReference type="Proteomes" id="UP000001785">
    <property type="component" value="Segment"/>
</dbReference>
<accession>Q6WHV4</accession>
<keyword evidence="2" id="KW-1185">Reference proteome</keyword>
<sequence>MTSVINEKFMTVIHKAQDAVVAENASFDYVASNAEIATDIWHNHMTPFERLEFVQLFTNESLVIERRYDLALWLIENSLK</sequence>
<reference evidence="1 2" key="1">
    <citation type="journal article" date="2003" name="J. Bacteriol.">
        <title>Complete genome sequence of the broad-host-range vibriophage KVP40: comparative genomics of a T4-related bacteriophage.</title>
        <authorList>
            <person name="Miller E."/>
            <person name="Heidelberg J."/>
            <person name="Eisen J."/>
            <person name="Nelson W."/>
            <person name="Durkin A."/>
            <person name="Ciecko A."/>
            <person name="Feldblyum T."/>
            <person name="White O."/>
            <person name="Paulsen I."/>
            <person name="Nierman W."/>
            <person name="Lee J."/>
            <person name="Szczypinski B."/>
            <person name="Fraser C."/>
        </authorList>
    </citation>
    <scope>NUCLEOTIDE SEQUENCE</scope>
    <source>
        <strain evidence="2">Isolate Vibrio parahaemolyticus/Japan/Matsuzaki /1991</strain>
    </source>
</reference>
<dbReference type="EMBL" id="AY283928">
    <property type="protein sequence ID" value="AAQ64269.1"/>
    <property type="molecule type" value="Genomic_DNA"/>
</dbReference>
<dbReference type="KEGG" id="vg:2545865"/>
<dbReference type="GeneID" id="2545865"/>
<organism evidence="1 2">
    <name type="scientific">Vibrio phage KVP40 (isolate Vibrio parahaemolyticus/Japan/Matsuzaki/1991)</name>
    <name type="common">KVP40</name>
    <name type="synonym">Bacteriophage KVP40</name>
    <dbReference type="NCBI Taxonomy" id="75320"/>
    <lineage>
        <taxon>Viruses</taxon>
        <taxon>Duplodnaviria</taxon>
        <taxon>Heunggongvirae</taxon>
        <taxon>Uroviricota</taxon>
        <taxon>Caudoviricetes</taxon>
        <taxon>Pantevenvirales</taxon>
        <taxon>Straboviridae</taxon>
        <taxon>Schizotequatrovirus</taxon>
        <taxon>Schizotequatrovirus KVP40</taxon>
    </lineage>
</organism>
<proteinExistence type="predicted"/>
<organismHost>
    <name type="scientific">Vibrio parahaemolyticus</name>
    <dbReference type="NCBI Taxonomy" id="670"/>
</organismHost>
<evidence type="ECO:0000313" key="2">
    <source>
        <dbReference type="Proteomes" id="UP000001785"/>
    </source>
</evidence>
<dbReference type="OrthoDB" id="36463at10239"/>
<gene>
    <name evidence="1" type="ORF">KVP40.0200</name>
</gene>
<dbReference type="RefSeq" id="NP_899446.1">
    <property type="nucleotide sequence ID" value="NC_005083.2"/>
</dbReference>
<evidence type="ECO:0000313" key="1">
    <source>
        <dbReference type="EMBL" id="AAQ64269.1"/>
    </source>
</evidence>
<protein>
    <submittedName>
        <fullName evidence="1">Uncharacterized protein</fullName>
    </submittedName>
</protein>